<feature type="region of interest" description="Disordered" evidence="2">
    <location>
        <begin position="442"/>
        <end position="496"/>
    </location>
</feature>
<dbReference type="Proteomes" id="UP000019763">
    <property type="component" value="Unassembled WGS sequence"/>
</dbReference>
<feature type="compositionally biased region" description="Basic and acidic residues" evidence="2">
    <location>
        <begin position="1"/>
        <end position="12"/>
    </location>
</feature>
<keyword evidence="1" id="KW-0175">Coiled coil</keyword>
<evidence type="ECO:0000256" key="1">
    <source>
        <dbReference type="SAM" id="Coils"/>
    </source>
</evidence>
<feature type="region of interest" description="Disordered" evidence="2">
    <location>
        <begin position="376"/>
        <end position="402"/>
    </location>
</feature>
<feature type="compositionally biased region" description="Basic and acidic residues" evidence="2">
    <location>
        <begin position="775"/>
        <end position="792"/>
    </location>
</feature>
<comment type="caution">
    <text evidence="3">The sequence shown here is derived from an EMBL/GenBank/DDBJ whole genome shotgun (WGS) entry which is preliminary data.</text>
</comment>
<dbReference type="EMBL" id="AFNH02000611">
    <property type="protein sequence ID" value="EZG65914.1"/>
    <property type="molecule type" value="Genomic_DNA"/>
</dbReference>
<evidence type="ECO:0000313" key="4">
    <source>
        <dbReference type="Proteomes" id="UP000019763"/>
    </source>
</evidence>
<dbReference type="AlphaFoldDB" id="A0A023B6E3"/>
<dbReference type="RefSeq" id="XP_011134026.1">
    <property type="nucleotide sequence ID" value="XM_011135724.1"/>
</dbReference>
<name>A0A023B6E3_GRENI</name>
<feature type="compositionally biased region" description="Low complexity" evidence="2">
    <location>
        <begin position="469"/>
        <end position="496"/>
    </location>
</feature>
<organism evidence="3 4">
    <name type="scientific">Gregarina niphandrodes</name>
    <name type="common">Septate eugregarine</name>
    <dbReference type="NCBI Taxonomy" id="110365"/>
    <lineage>
        <taxon>Eukaryota</taxon>
        <taxon>Sar</taxon>
        <taxon>Alveolata</taxon>
        <taxon>Apicomplexa</taxon>
        <taxon>Conoidasida</taxon>
        <taxon>Gregarinasina</taxon>
        <taxon>Eugregarinorida</taxon>
        <taxon>Gregarinidae</taxon>
        <taxon>Gregarina</taxon>
    </lineage>
</organism>
<gene>
    <name evidence="3" type="ORF">GNI_081510</name>
</gene>
<dbReference type="VEuPathDB" id="CryptoDB:GNI_081510"/>
<feature type="coiled-coil region" evidence="1">
    <location>
        <begin position="550"/>
        <end position="599"/>
    </location>
</feature>
<keyword evidence="4" id="KW-1185">Reference proteome</keyword>
<evidence type="ECO:0000256" key="2">
    <source>
        <dbReference type="SAM" id="MobiDB-lite"/>
    </source>
</evidence>
<reference evidence="3" key="1">
    <citation type="submission" date="2013-12" db="EMBL/GenBank/DDBJ databases">
        <authorList>
            <person name="Omoto C.K."/>
            <person name="Sibley D."/>
            <person name="Venepally P."/>
            <person name="Hadjithomas M."/>
            <person name="Karamycheva S."/>
            <person name="Brunk B."/>
            <person name="Roos D."/>
            <person name="Caler E."/>
            <person name="Lorenzi H."/>
        </authorList>
    </citation>
    <scope>NUCLEOTIDE SEQUENCE</scope>
</reference>
<feature type="compositionally biased region" description="Pro residues" evidence="2">
    <location>
        <begin position="39"/>
        <end position="52"/>
    </location>
</feature>
<protein>
    <submittedName>
        <fullName evidence="3">Uncharacterized protein</fullName>
    </submittedName>
</protein>
<feature type="region of interest" description="Disordered" evidence="2">
    <location>
        <begin position="1"/>
        <end position="57"/>
    </location>
</feature>
<feature type="compositionally biased region" description="Basic residues" evidence="2">
    <location>
        <begin position="13"/>
        <end position="24"/>
    </location>
</feature>
<evidence type="ECO:0000313" key="3">
    <source>
        <dbReference type="EMBL" id="EZG65914.1"/>
    </source>
</evidence>
<dbReference type="GeneID" id="22912948"/>
<proteinExistence type="predicted"/>
<accession>A0A023B6E3</accession>
<feature type="region of interest" description="Disordered" evidence="2">
    <location>
        <begin position="746"/>
        <end position="792"/>
    </location>
</feature>
<feature type="coiled-coil region" evidence="1">
    <location>
        <begin position="210"/>
        <end position="244"/>
    </location>
</feature>
<sequence>MALKRIQAERVKRVQKPSSRHRKITGQLKPHRELSPLPHYGPPLQPPSPPPIGGVHYAPYQAGPHYGAPTQYGQYGAGAPNQYGAGAPNQYGAGAPNQYGAGAPNQYGAGVPNQYGAGVPNQYGANQYGAGVPNLYGANQYGAGVPNQYGAGAPNQYVGPNQYGDVVGGMAQTGGLAHTREMTHNGAMANSQGNVSGGGATVAHEGIDTKIVLLNKIDELERKQQEAEERAAEAEYQLRQAELKRQWEAIHGPDEDVGSAAFTGTFTGGTFTGGSFAGGSFTGGTFTGAGMSTTGAGLSGRLSGLNDEDEVRMVRRGAASAVLRPAPNPVPGFPAARRNSIAAPPTMIKVPIDTGVSQAFSYLKTQQVPAMAFSETSSSSCSSCEDADSSEQPAGEQRPDLSELQVPNQIAGISNSALTQHYTNDQDLAETDLPSSRVAMVKRTDDLPPPPSAFDHPSESERQYQQMHSQQAPDQQIPGQQAPGQQTPGQQTHSQHQYELAALEAKEREEIEERRSHIRALDAERQLLAEQQRQREMALEHQRANYFKLIAEQERVAREYQNALAHRQKEELNQRQMELERLRQEQEHRLKENQRLVQERNAVEQKRYKEATRQIKHIVSHCRPLQSSPLSHLISSRPLDSRVLSAGVACRHRSIMEPPRTSRMGTVRLEPVRVEPVRVEHGRVEPRRVEPGRVEMPVQQLGSPVTFRGEPGKATAMAAQYPYLPNIVVSHPPQGPMVVASPGRLAPNPLPSLSQSQRPIMGPAQTPRLSPRLSGRVETHQRGTSESTSRRVSEIARGISGFREAQKAYSTVSPKPLKERRLVHEPNLSRRAGVTSKPATIVRGTPRKIQARREILSNNLAPTGNPQAYTLQVTPPHSAKHFVHAASEQRMAPNNHYTVLHRQRGSHHMEDTTHHPQLNHAQLNHAQLNHAQLSHAQLNHEQLNHEQLSQQQQHSQQLIPPRLSRELTPLSEPMSPTRTRLEQLDLEYDPEQLAHTSQYDGAAEDTSFTIERVVASSRRKRVCGC</sequence>